<comment type="subunit">
    <text evidence="8">V-ATPase is a heteromultimeric enzyme made up of two complexes: the ATP-hydrolytic V1 complex and the proton translocation V0 complex.</text>
</comment>
<dbReference type="InterPro" id="IPR036079">
    <property type="entry name" value="ATPase_csu/dsu_sf"/>
</dbReference>
<keyword evidence="4 8" id="KW-0406">Ion transport</keyword>
<evidence type="ECO:0000256" key="2">
    <source>
        <dbReference type="ARBA" id="ARBA00022448"/>
    </source>
</evidence>
<protein>
    <recommendedName>
        <fullName evidence="8">V-type proton ATPase subunit</fullName>
    </recommendedName>
</protein>
<dbReference type="PANTHER" id="PTHR11028">
    <property type="entry name" value="VACUOLAR ATP SYNTHASE SUBUNIT AC39"/>
    <property type="match status" value="1"/>
</dbReference>
<keyword evidence="10" id="KW-1185">Reference proteome</keyword>
<dbReference type="OrthoDB" id="10250083at2759"/>
<sequence length="356" mass="39969">MEALFFNSHSGYLEGIIRGFKAGLLTQTQYSNLTQCETLDDFRMQLSATDYGNFLANETPPISTSTIAEKATQRLVEEFNYVKSNAVAPLTTFLDYMAYAYMIDNVVLLISGTLHERDTHDLLERCHPLGVFDTMPALCVATNVEELYSTVMVETPLAPYFRDCLSAQDLDELNIEIVRNTLYKAYLEDFHSFIMSLGSPTSDIMSPILSFEADRRSLNITINSLGTSLTKDQRAKLFPSLGRLYPEGTTTLAKADDVDQVKTVLDSVVEYRSFLDSTQSGSGGNGGALDGAASLEDHFFQHEVGLNKLAFMQQFQYGLFYSFFKLKEQEIRSLTWIAECIAQNAKDRINDYIPTF</sequence>
<evidence type="ECO:0000313" key="9">
    <source>
        <dbReference type="EMBL" id="SCV68214.1"/>
    </source>
</evidence>
<dbReference type="AlphaFoldDB" id="A0A238F8L6"/>
<dbReference type="InterPro" id="IPR035067">
    <property type="entry name" value="V-type_ATPase_csu/dsu"/>
</dbReference>
<name>A0A238F8L6_9BASI</name>
<comment type="function">
    <text evidence="7">Subunit of the integral membrane V0 complex of vacuolar ATPase. Vacuolar ATPase is responsible for acidifying a variety of intracellular compartments in eukaryotic cells, thus providing most of the energy required for transport processes in the vacuolar system.</text>
</comment>
<dbReference type="FunFam" id="1.20.1690.10:FF:000003">
    <property type="entry name" value="V-type proton ATPase subunit"/>
    <property type="match status" value="1"/>
</dbReference>
<dbReference type="SUPFAM" id="SSF103486">
    <property type="entry name" value="V-type ATP synthase subunit C"/>
    <property type="match status" value="1"/>
</dbReference>
<evidence type="ECO:0000256" key="7">
    <source>
        <dbReference type="ARBA" id="ARBA00059209"/>
    </source>
</evidence>
<dbReference type="InterPro" id="IPR016727">
    <property type="entry name" value="ATPase_V0-cplx_dsu"/>
</dbReference>
<dbReference type="PIRSF" id="PIRSF018497">
    <property type="entry name" value="V-ATP_synth_D"/>
    <property type="match status" value="1"/>
</dbReference>
<evidence type="ECO:0000256" key="6">
    <source>
        <dbReference type="ARBA" id="ARBA00059115"/>
    </source>
</evidence>
<gene>
    <name evidence="9" type="ORF">BQ2448_335</name>
</gene>
<accession>A0A238F8L6</accession>
<keyword evidence="2 8" id="KW-0813">Transport</keyword>
<comment type="similarity">
    <text evidence="1 8">Belongs to the V-ATPase V0D/AC39 subunit family.</text>
</comment>
<dbReference type="GO" id="GO:0046961">
    <property type="term" value="F:proton-transporting ATPase activity, rotational mechanism"/>
    <property type="evidence" value="ECO:0007669"/>
    <property type="project" value="InterPro"/>
</dbReference>
<evidence type="ECO:0000256" key="8">
    <source>
        <dbReference type="PIRNR" id="PIRNR018497"/>
    </source>
</evidence>
<evidence type="ECO:0000256" key="4">
    <source>
        <dbReference type="ARBA" id="ARBA00023065"/>
    </source>
</evidence>
<dbReference type="GO" id="GO:0033179">
    <property type="term" value="C:proton-transporting V-type ATPase, V0 domain"/>
    <property type="evidence" value="ECO:0007669"/>
    <property type="project" value="InterPro"/>
</dbReference>
<reference evidence="10" key="1">
    <citation type="submission" date="2016-09" db="EMBL/GenBank/DDBJ databases">
        <authorList>
            <person name="Jeantristanb JTB J.-T."/>
            <person name="Ricardo R."/>
        </authorList>
    </citation>
    <scope>NUCLEOTIDE SEQUENCE [LARGE SCALE GENOMIC DNA]</scope>
</reference>
<dbReference type="FunFam" id="1.10.132.50:FF:000002">
    <property type="entry name" value="V-type proton ATPase subunit"/>
    <property type="match status" value="1"/>
</dbReference>
<keyword evidence="3 8" id="KW-0375">Hydrogen ion transport</keyword>
<dbReference type="EMBL" id="FMSP01000003">
    <property type="protein sequence ID" value="SCV68214.1"/>
    <property type="molecule type" value="Genomic_DNA"/>
</dbReference>
<organism evidence="9 10">
    <name type="scientific">Microbotryum intermedium</name>
    <dbReference type="NCBI Taxonomy" id="269621"/>
    <lineage>
        <taxon>Eukaryota</taxon>
        <taxon>Fungi</taxon>
        <taxon>Dikarya</taxon>
        <taxon>Basidiomycota</taxon>
        <taxon>Pucciniomycotina</taxon>
        <taxon>Microbotryomycetes</taxon>
        <taxon>Microbotryales</taxon>
        <taxon>Microbotryaceae</taxon>
        <taxon>Microbotryum</taxon>
    </lineage>
</organism>
<dbReference type="Pfam" id="PF01992">
    <property type="entry name" value="vATP-synt_AC39"/>
    <property type="match status" value="1"/>
</dbReference>
<dbReference type="Proteomes" id="UP000198372">
    <property type="component" value="Unassembled WGS sequence"/>
</dbReference>
<evidence type="ECO:0000313" key="10">
    <source>
        <dbReference type="Proteomes" id="UP000198372"/>
    </source>
</evidence>
<dbReference type="STRING" id="269621.A0A238F8L6"/>
<proteinExistence type="inferred from homology"/>
<dbReference type="GO" id="GO:0005773">
    <property type="term" value="C:vacuole"/>
    <property type="evidence" value="ECO:0007669"/>
    <property type="project" value="UniProtKB-ARBA"/>
</dbReference>
<comment type="function">
    <text evidence="6 8">Subunit of the V0 complex of vacuolar(H+)-ATPase (V-ATPase), a multisubunit enzyme composed of a peripheral complex (V1) that hydrolyzes ATP and a membrane integral complex (V0) that translocates protons. V-ATPase is responsible for acidifying and maintaining the pH of intracellular compartments. This subunit is a non-integral membrane component of the membrane pore domain and is required for proper assembly of the V0 sector. Might be involved in the regulated assembly of V1 subunits onto the membrane sector or alternatively may prevent the passage of protons through V0 pores.</text>
</comment>
<evidence type="ECO:0000256" key="5">
    <source>
        <dbReference type="ARBA" id="ARBA00029477"/>
    </source>
</evidence>
<dbReference type="Gene3D" id="1.10.132.50">
    <property type="entry name" value="ATP synthase (C/AC39) subunit, domain 3"/>
    <property type="match status" value="1"/>
</dbReference>
<dbReference type="InterPro" id="IPR002843">
    <property type="entry name" value="ATPase_V0-cplx_csu/dsu"/>
</dbReference>
<comment type="subunit">
    <text evidence="5">V-ATPase is a heteromultimeric enzyme composed of a peripheral catalytic V1 complex (components A to H) attached to an integral membrane V0 proton pore complex (components: a, c, c', c'', d, e, f and VOA1).</text>
</comment>
<evidence type="ECO:0000256" key="3">
    <source>
        <dbReference type="ARBA" id="ARBA00022781"/>
    </source>
</evidence>
<dbReference type="Gene3D" id="1.20.1690.10">
    <property type="entry name" value="V-type ATP synthase subunit C domain"/>
    <property type="match status" value="2"/>
</dbReference>
<dbReference type="FunFam" id="1.20.1690.10:FF:000001">
    <property type="entry name" value="V-type proton ATPase subunit"/>
    <property type="match status" value="1"/>
</dbReference>
<dbReference type="InterPro" id="IPR044911">
    <property type="entry name" value="V-type_ATPase_csu/dsu_dom_3"/>
</dbReference>
<evidence type="ECO:0000256" key="1">
    <source>
        <dbReference type="ARBA" id="ARBA00006709"/>
    </source>
</evidence>